<dbReference type="InParanoid" id="A0A1Y2CRS1"/>
<dbReference type="InterPro" id="IPR011335">
    <property type="entry name" value="Restrct_endonuc-II-like"/>
</dbReference>
<dbReference type="GO" id="GO:0000724">
    <property type="term" value="P:double-strand break repair via homologous recombination"/>
    <property type="evidence" value="ECO:0007669"/>
    <property type="project" value="TreeGrafter"/>
</dbReference>
<evidence type="ECO:0000256" key="4">
    <source>
        <dbReference type="ARBA" id="ARBA00022759"/>
    </source>
</evidence>
<keyword evidence="6" id="KW-0378">Hydrolase</keyword>
<keyword evidence="3" id="KW-0540">Nuclease</keyword>
<evidence type="ECO:0000256" key="5">
    <source>
        <dbReference type="ARBA" id="ARBA00022763"/>
    </source>
</evidence>
<dbReference type="SUPFAM" id="SSF52980">
    <property type="entry name" value="Restriction endonuclease-like"/>
    <property type="match status" value="1"/>
</dbReference>
<dbReference type="Proteomes" id="UP000193467">
    <property type="component" value="Unassembled WGS sequence"/>
</dbReference>
<evidence type="ECO:0000256" key="2">
    <source>
        <dbReference type="ARBA" id="ARBA00010015"/>
    </source>
</evidence>
<evidence type="ECO:0000256" key="8">
    <source>
        <dbReference type="ARBA" id="ARBA00023204"/>
    </source>
</evidence>
<organism evidence="12 13">
    <name type="scientific">Leucosporidium creatinivorum</name>
    <dbReference type="NCBI Taxonomy" id="106004"/>
    <lineage>
        <taxon>Eukaryota</taxon>
        <taxon>Fungi</taxon>
        <taxon>Dikarya</taxon>
        <taxon>Basidiomycota</taxon>
        <taxon>Pucciniomycotina</taxon>
        <taxon>Microbotryomycetes</taxon>
        <taxon>Leucosporidiales</taxon>
        <taxon>Leucosporidium</taxon>
    </lineage>
</organism>
<feature type="region of interest" description="Disordered" evidence="10">
    <location>
        <begin position="360"/>
        <end position="465"/>
    </location>
</feature>
<keyword evidence="7" id="KW-0238">DNA-binding</keyword>
<feature type="region of interest" description="Disordered" evidence="10">
    <location>
        <begin position="556"/>
        <end position="615"/>
    </location>
</feature>
<dbReference type="GO" id="GO:0000712">
    <property type="term" value="P:resolution of meiotic recombination intermediates"/>
    <property type="evidence" value="ECO:0007669"/>
    <property type="project" value="TreeGrafter"/>
</dbReference>
<proteinExistence type="inferred from homology"/>
<comment type="caution">
    <text evidence="12">The sequence shown here is derived from an EMBL/GenBank/DDBJ whole genome shotgun (WGS) entry which is preliminary data.</text>
</comment>
<evidence type="ECO:0000256" key="1">
    <source>
        <dbReference type="ARBA" id="ARBA00004123"/>
    </source>
</evidence>
<comment type="similarity">
    <text evidence="2">Belongs to the XPF family.</text>
</comment>
<keyword evidence="8" id="KW-0234">DNA repair</keyword>
<evidence type="ECO:0000256" key="6">
    <source>
        <dbReference type="ARBA" id="ARBA00022801"/>
    </source>
</evidence>
<dbReference type="Gene3D" id="1.10.150.20">
    <property type="entry name" value="5' to 3' exonuclease, C-terminal subdomain"/>
    <property type="match status" value="1"/>
</dbReference>
<keyword evidence="5" id="KW-0227">DNA damage</keyword>
<dbReference type="Gene3D" id="3.40.50.10130">
    <property type="match status" value="1"/>
</dbReference>
<evidence type="ECO:0000313" key="13">
    <source>
        <dbReference type="Proteomes" id="UP000193467"/>
    </source>
</evidence>
<dbReference type="AlphaFoldDB" id="A0A1Y2CRS1"/>
<dbReference type="SUPFAM" id="SSF47781">
    <property type="entry name" value="RuvA domain 2-like"/>
    <property type="match status" value="1"/>
</dbReference>
<accession>A0A1Y2CRS1</accession>
<keyword evidence="4" id="KW-0255">Endonuclease</keyword>
<feature type="compositionally biased region" description="Basic and acidic residues" evidence="10">
    <location>
        <begin position="439"/>
        <end position="457"/>
    </location>
</feature>
<evidence type="ECO:0000256" key="3">
    <source>
        <dbReference type="ARBA" id="ARBA00022722"/>
    </source>
</evidence>
<dbReference type="GO" id="GO:0000014">
    <property type="term" value="F:single-stranded DNA endodeoxyribonuclease activity"/>
    <property type="evidence" value="ECO:0007669"/>
    <property type="project" value="TreeGrafter"/>
</dbReference>
<dbReference type="GO" id="GO:0003697">
    <property type="term" value="F:single-stranded DNA binding"/>
    <property type="evidence" value="ECO:0007669"/>
    <property type="project" value="TreeGrafter"/>
</dbReference>
<dbReference type="SMART" id="SM00891">
    <property type="entry name" value="ERCC4"/>
    <property type="match status" value="1"/>
</dbReference>
<dbReference type="GO" id="GO:1901255">
    <property type="term" value="P:nucleotide-excision repair involved in interstrand cross-link repair"/>
    <property type="evidence" value="ECO:0007669"/>
    <property type="project" value="TreeGrafter"/>
</dbReference>
<feature type="compositionally biased region" description="Basic and acidic residues" evidence="10">
    <location>
        <begin position="404"/>
        <end position="415"/>
    </location>
</feature>
<protein>
    <recommendedName>
        <fullName evidence="11">ERCC4 domain-containing protein</fullName>
    </recommendedName>
</protein>
<dbReference type="FunFam" id="3.40.50.10130:FF:000002">
    <property type="entry name" value="DNA repair endonuclease XPF"/>
    <property type="match status" value="1"/>
</dbReference>
<dbReference type="OrthoDB" id="361020at2759"/>
<keyword evidence="13" id="KW-1185">Reference proteome</keyword>
<dbReference type="EMBL" id="MCGR01000111">
    <property type="protein sequence ID" value="ORY49728.1"/>
    <property type="molecule type" value="Genomic_DNA"/>
</dbReference>
<evidence type="ECO:0000256" key="7">
    <source>
        <dbReference type="ARBA" id="ARBA00023125"/>
    </source>
</evidence>
<evidence type="ECO:0000313" key="12">
    <source>
        <dbReference type="EMBL" id="ORY49728.1"/>
    </source>
</evidence>
<gene>
    <name evidence="12" type="ORF">BCR35DRAFT_356129</name>
</gene>
<dbReference type="InterPro" id="IPR006166">
    <property type="entry name" value="ERCC4_domain"/>
</dbReference>
<dbReference type="CDD" id="cd20078">
    <property type="entry name" value="XPF_nuclease_XPF_euk"/>
    <property type="match status" value="1"/>
</dbReference>
<feature type="compositionally biased region" description="Gly residues" evidence="10">
    <location>
        <begin position="559"/>
        <end position="585"/>
    </location>
</feature>
<dbReference type="FunCoup" id="A0A1Y2CRS1">
    <property type="interactions" value="579"/>
</dbReference>
<dbReference type="GO" id="GO:0000110">
    <property type="term" value="C:nucleotide-excision repair factor 1 complex"/>
    <property type="evidence" value="ECO:0007669"/>
    <property type="project" value="TreeGrafter"/>
</dbReference>
<dbReference type="PANTHER" id="PTHR10150:SF0">
    <property type="entry name" value="DNA REPAIR ENDONUCLEASE XPF"/>
    <property type="match status" value="1"/>
</dbReference>
<evidence type="ECO:0000259" key="11">
    <source>
        <dbReference type="SMART" id="SM00891"/>
    </source>
</evidence>
<name>A0A1Y2CRS1_9BASI</name>
<dbReference type="GO" id="GO:0003684">
    <property type="term" value="F:damaged DNA binding"/>
    <property type="evidence" value="ECO:0007669"/>
    <property type="project" value="TreeGrafter"/>
</dbReference>
<dbReference type="Pfam" id="PF02732">
    <property type="entry name" value="ERCC4"/>
    <property type="match status" value="1"/>
</dbReference>
<dbReference type="InterPro" id="IPR010994">
    <property type="entry name" value="RuvA_2-like"/>
</dbReference>
<evidence type="ECO:0000256" key="10">
    <source>
        <dbReference type="SAM" id="MobiDB-lite"/>
    </source>
</evidence>
<feature type="domain" description="ERCC4" evidence="11">
    <location>
        <begin position="807"/>
        <end position="887"/>
    </location>
</feature>
<dbReference type="PANTHER" id="PTHR10150">
    <property type="entry name" value="DNA REPAIR ENDONUCLEASE XPF"/>
    <property type="match status" value="1"/>
</dbReference>
<feature type="compositionally biased region" description="Acidic residues" evidence="10">
    <location>
        <begin position="381"/>
        <end position="403"/>
    </location>
</feature>
<dbReference type="InterPro" id="IPR047520">
    <property type="entry name" value="XPF_nuclease"/>
</dbReference>
<keyword evidence="9" id="KW-0539">Nucleus</keyword>
<dbReference type="STRING" id="106004.A0A1Y2CRS1"/>
<reference evidence="12 13" key="1">
    <citation type="submission" date="2016-07" db="EMBL/GenBank/DDBJ databases">
        <title>Pervasive Adenine N6-methylation of Active Genes in Fungi.</title>
        <authorList>
            <consortium name="DOE Joint Genome Institute"/>
            <person name="Mondo S.J."/>
            <person name="Dannebaum R.O."/>
            <person name="Kuo R.C."/>
            <person name="Labutti K."/>
            <person name="Haridas S."/>
            <person name="Kuo A."/>
            <person name="Salamov A."/>
            <person name="Ahrendt S.R."/>
            <person name="Lipzen A."/>
            <person name="Sullivan W."/>
            <person name="Andreopoulos W.B."/>
            <person name="Clum A."/>
            <person name="Lindquist E."/>
            <person name="Daum C."/>
            <person name="Ramamoorthy G.K."/>
            <person name="Gryganskyi A."/>
            <person name="Culley D."/>
            <person name="Magnuson J.K."/>
            <person name="James T.Y."/>
            <person name="O'Malley M.A."/>
            <person name="Stajich J.E."/>
            <person name="Spatafora J.W."/>
            <person name="Visel A."/>
            <person name="Grigoriev I.V."/>
        </authorList>
    </citation>
    <scope>NUCLEOTIDE SEQUENCE [LARGE SCALE GENOMIC DNA]</scope>
    <source>
        <strain evidence="12 13">62-1032</strain>
    </source>
</reference>
<evidence type="ECO:0000256" key="9">
    <source>
        <dbReference type="ARBA" id="ARBA00023242"/>
    </source>
</evidence>
<comment type="subcellular location">
    <subcellularLocation>
        <location evidence="1">Nucleus</location>
    </subcellularLocation>
</comment>
<sequence>MPPKVVTTQSTSHQADSSHLLPFQRNLLSQLLPPPDTAITTGDALLILARGLGLRSIVATLLRIYDTSDHLVLLVNATPDEEKGFAEELGMRIKVVGFDLPGATRESMYKQGGVFSVTSRILVVDMLTKKIPVELVTGIVVLHAESVTPTSLEAFIVRIYRKENRTGFLKAFSDQPEQFTFGLSPLQTVLMQLKLRETIICPRFHTTVDHDLKKRQADVVEMYQPLSPKMMEIQGAIIDCMEATLSEIKRSNSYLEVEDLTVENALFRSFDILVRTQLDPVWHKVGPKTRGLVADLTVLRKLQVYLLAFDSVSFNRFLETLLSSQGEKKDQSPWLFTPAAETLFTVAKSRVYIKKAIPPSSSAAAGKGKQREGTVSVEGEVIPDDLGEDEWGLDGGPNEEEEEMLRLMEAEEESRQASLAQERGAMPISGAGPSAPKPPPKEKEKEKEKAPEREKPSWRNGWTPPGVEAVLEEQPKWLLLADVLDEIENELHWGDVDPYGFSNDTILVMCDSSDTCATLGEYLSSKTDVEGGQAMMREKLRSYFYWKAAMGKMQRSLKKGGGSGSGSGANSKGGAGGAGGGGGGQESAALKRKAEWQRGQAPSGKRRRVRGGGNLNVSAQATLKATGASASALEEESGLVADIMDATTTDVSAPSYMIPTAPLANDIFSELDFNNYFGIVSNEDLVIIRPYADDDDDRILEEIRPKFVVMYDPNPAFVRRLETYRAAHANLAIRVYFLTYKDSVEEQRYLSSIRKEKDAFEKLIREKATMAIPHEAEYRPGEEEPAPLRAVSSRKAGGRVVETAPPKVIVDVREFRSSLPSLLHGGGFDVVPLTISIGDYIITPEMCVERKSISDLISSFNSGRLYQQCEIMTAHYQQPILLIEFDEKKSFTLETYAEIRTKGDSTSETDIRSKLVLLTISFPRLRIIWSSSPYQTVDIIRELKENRSEPDPDKALLVGADEESGGVAAEGTGEAGFSAASQEILRSLPGISTKNYRYVMGKVENVEGLCGLELGEVQELIGVEPGRKLHEFIHQDIRVEQGKK</sequence>